<gene>
    <name evidence="3" type="ORF">LIER_15563</name>
</gene>
<dbReference type="EMBL" id="BAABME010003382">
    <property type="protein sequence ID" value="GAA0158578.1"/>
    <property type="molecule type" value="Genomic_DNA"/>
</dbReference>
<name>A0AAV3Q5T7_LITER</name>
<reference evidence="3 4" key="1">
    <citation type="submission" date="2024-01" db="EMBL/GenBank/DDBJ databases">
        <title>The complete chloroplast genome sequence of Lithospermum erythrorhizon: insights into the phylogenetic relationship among Boraginaceae species and the maternal lineages of purple gromwells.</title>
        <authorList>
            <person name="Okada T."/>
            <person name="Watanabe K."/>
        </authorList>
    </citation>
    <scope>NUCLEOTIDE SEQUENCE [LARGE SCALE GENOMIC DNA]</scope>
</reference>
<evidence type="ECO:0000259" key="2">
    <source>
        <dbReference type="Pfam" id="PF17919"/>
    </source>
</evidence>
<dbReference type="SUPFAM" id="SSF56672">
    <property type="entry name" value="DNA/RNA polymerases"/>
    <property type="match status" value="1"/>
</dbReference>
<dbReference type="Gene3D" id="3.10.10.10">
    <property type="entry name" value="HIV Type 1 Reverse Transcriptase, subunit A, domain 1"/>
    <property type="match status" value="1"/>
</dbReference>
<dbReference type="InterPro" id="IPR043128">
    <property type="entry name" value="Rev_trsase/Diguanyl_cyclase"/>
</dbReference>
<feature type="domain" description="Reverse transcriptase/retrotransposon-derived protein RNase H-like" evidence="2">
    <location>
        <begin position="157"/>
        <end position="203"/>
    </location>
</feature>
<dbReference type="Gene3D" id="3.30.70.270">
    <property type="match status" value="1"/>
</dbReference>
<dbReference type="InterPro" id="IPR043502">
    <property type="entry name" value="DNA/RNA_pol_sf"/>
</dbReference>
<dbReference type="AlphaFoldDB" id="A0AAV3Q5T7"/>
<keyword evidence="1" id="KW-0511">Multifunctional enzyme</keyword>
<dbReference type="PANTHER" id="PTHR37984">
    <property type="entry name" value="PROTEIN CBG26694"/>
    <property type="match status" value="1"/>
</dbReference>
<comment type="caution">
    <text evidence="3">The sequence shown here is derived from an EMBL/GenBank/DDBJ whole genome shotgun (WGS) entry which is preliminary data.</text>
</comment>
<evidence type="ECO:0000313" key="4">
    <source>
        <dbReference type="Proteomes" id="UP001454036"/>
    </source>
</evidence>
<protein>
    <recommendedName>
        <fullName evidence="2">Reverse transcriptase/retrotransposon-derived protein RNase H-like domain-containing protein</fullName>
    </recommendedName>
</protein>
<proteinExistence type="predicted"/>
<dbReference type="Pfam" id="PF17919">
    <property type="entry name" value="RT_RNaseH_2"/>
    <property type="match status" value="1"/>
</dbReference>
<dbReference type="GO" id="GO:0003824">
    <property type="term" value="F:catalytic activity"/>
    <property type="evidence" value="ECO:0007669"/>
    <property type="project" value="UniProtKB-KW"/>
</dbReference>
<sequence>MCSQKTSLDCHLTETSNSLVPETGPISKVPYGMAPAKVKELKDQLQDMLDKGFIRSSISPWGAPVLFVRKKDGPMRFCIDYRELIRVEFLGHVINEHGVSVDPKKIEVVVEWKAPTNAAEVYSFLGLGGYYRKFVEGFSKIAVPLTRLTQKRVKFEWSDNCDKSFQDLKGRLVTSPILTVLSDDSDFSVFCNASKKGLGCVLM</sequence>
<dbReference type="PANTHER" id="PTHR37984:SF5">
    <property type="entry name" value="PROTEIN NYNRIN-LIKE"/>
    <property type="match status" value="1"/>
</dbReference>
<dbReference type="Proteomes" id="UP001454036">
    <property type="component" value="Unassembled WGS sequence"/>
</dbReference>
<accession>A0AAV3Q5T7</accession>
<organism evidence="3 4">
    <name type="scientific">Lithospermum erythrorhizon</name>
    <name type="common">Purple gromwell</name>
    <name type="synonym">Lithospermum officinale var. erythrorhizon</name>
    <dbReference type="NCBI Taxonomy" id="34254"/>
    <lineage>
        <taxon>Eukaryota</taxon>
        <taxon>Viridiplantae</taxon>
        <taxon>Streptophyta</taxon>
        <taxon>Embryophyta</taxon>
        <taxon>Tracheophyta</taxon>
        <taxon>Spermatophyta</taxon>
        <taxon>Magnoliopsida</taxon>
        <taxon>eudicotyledons</taxon>
        <taxon>Gunneridae</taxon>
        <taxon>Pentapetalae</taxon>
        <taxon>asterids</taxon>
        <taxon>lamiids</taxon>
        <taxon>Boraginales</taxon>
        <taxon>Boraginaceae</taxon>
        <taxon>Boraginoideae</taxon>
        <taxon>Lithospermeae</taxon>
        <taxon>Lithospermum</taxon>
    </lineage>
</organism>
<evidence type="ECO:0000313" key="3">
    <source>
        <dbReference type="EMBL" id="GAA0158578.1"/>
    </source>
</evidence>
<dbReference type="FunFam" id="3.30.70.270:FF:000020">
    <property type="entry name" value="Transposon Tf2-6 polyprotein-like Protein"/>
    <property type="match status" value="1"/>
</dbReference>
<dbReference type="InterPro" id="IPR041577">
    <property type="entry name" value="RT_RNaseH_2"/>
</dbReference>
<evidence type="ECO:0000256" key="1">
    <source>
        <dbReference type="ARBA" id="ARBA00023268"/>
    </source>
</evidence>
<dbReference type="InterPro" id="IPR050951">
    <property type="entry name" value="Retrovirus_Pol_polyprotein"/>
</dbReference>
<keyword evidence="4" id="KW-1185">Reference proteome</keyword>